<feature type="compositionally biased region" description="Pro residues" evidence="7">
    <location>
        <begin position="234"/>
        <end position="251"/>
    </location>
</feature>
<dbReference type="GO" id="GO:0016020">
    <property type="term" value="C:membrane"/>
    <property type="evidence" value="ECO:0007669"/>
    <property type="project" value="UniProtKB-SubCell"/>
</dbReference>
<feature type="transmembrane region" description="Helical" evidence="8">
    <location>
        <begin position="75"/>
        <end position="99"/>
    </location>
</feature>
<dbReference type="OrthoDB" id="4142200at2759"/>
<protein>
    <submittedName>
        <fullName evidence="9">Uncharacterized protein</fullName>
    </submittedName>
</protein>
<dbReference type="SUPFAM" id="SSF103473">
    <property type="entry name" value="MFS general substrate transporter"/>
    <property type="match status" value="1"/>
</dbReference>
<dbReference type="InterPro" id="IPR005828">
    <property type="entry name" value="MFS_sugar_transport-like"/>
</dbReference>
<evidence type="ECO:0000256" key="1">
    <source>
        <dbReference type="ARBA" id="ARBA00004370"/>
    </source>
</evidence>
<sequence length="397" mass="43276">MAGESIAADDASTHDYGGRVTFPVVMTCLMAASLYLSETAPAKWRGAFASGFSFFLILGIFFANVTNYFTDRIPGWGWCISLGMAAVPGGILLVGAFFISDTPSSLVLRGYPDQARAACKNEEGAFQRIFSKPYRHYLVMGAMSVSIWLCLTFTELQGFIKMLCTMRYGVLLFHAGWLLVGTIFVVLFLPETKARLGLGLADHHVRPLAARATRVSVTDRHRSPAPNIWRRRPPPTPPPSRASPPPLPPQDPSFGASSSPSPPPLLHHPARRSPRARSRPRRDYRGQLNPSQPLPPSAPEQERDGSERWPCPLLATLAEIAGSERPCVTLATAAQCPGDADLGARGGRGHRPIIPGSLGYYYGQTHGRGKRVAALLLRPLCLVPVQVYCLMSFLCML</sequence>
<name>A0A835F8F1_9POAL</name>
<feature type="compositionally biased region" description="Basic residues" evidence="7">
    <location>
        <begin position="268"/>
        <end position="282"/>
    </location>
</feature>
<dbReference type="AlphaFoldDB" id="A0A835F8F1"/>
<keyword evidence="3" id="KW-0813">Transport</keyword>
<keyword evidence="10" id="KW-1185">Reference proteome</keyword>
<evidence type="ECO:0000313" key="9">
    <source>
        <dbReference type="EMBL" id="KAF8731887.1"/>
    </source>
</evidence>
<keyword evidence="4 8" id="KW-0812">Transmembrane</keyword>
<evidence type="ECO:0000256" key="7">
    <source>
        <dbReference type="SAM" id="MobiDB-lite"/>
    </source>
</evidence>
<keyword evidence="5 8" id="KW-1133">Transmembrane helix</keyword>
<organism evidence="9 10">
    <name type="scientific">Digitaria exilis</name>
    <dbReference type="NCBI Taxonomy" id="1010633"/>
    <lineage>
        <taxon>Eukaryota</taxon>
        <taxon>Viridiplantae</taxon>
        <taxon>Streptophyta</taxon>
        <taxon>Embryophyta</taxon>
        <taxon>Tracheophyta</taxon>
        <taxon>Spermatophyta</taxon>
        <taxon>Magnoliopsida</taxon>
        <taxon>Liliopsida</taxon>
        <taxon>Poales</taxon>
        <taxon>Poaceae</taxon>
        <taxon>PACMAD clade</taxon>
        <taxon>Panicoideae</taxon>
        <taxon>Panicodae</taxon>
        <taxon>Paniceae</taxon>
        <taxon>Anthephorinae</taxon>
        <taxon>Digitaria</taxon>
    </lineage>
</organism>
<dbReference type="InterPro" id="IPR045262">
    <property type="entry name" value="STP/PLT_plant"/>
</dbReference>
<feature type="transmembrane region" description="Helical" evidence="8">
    <location>
        <begin position="48"/>
        <end position="69"/>
    </location>
</feature>
<comment type="similarity">
    <text evidence="2">Belongs to the major facilitator superfamily. Sugar transporter (TC 2.A.1.1) family.</text>
</comment>
<reference evidence="9" key="1">
    <citation type="submission" date="2020-07" db="EMBL/GenBank/DDBJ databases">
        <title>Genome sequence and genetic diversity analysis of an under-domesticated orphan crop, white fonio (Digitaria exilis).</title>
        <authorList>
            <person name="Bennetzen J.L."/>
            <person name="Chen S."/>
            <person name="Ma X."/>
            <person name="Wang X."/>
            <person name="Yssel A.E.J."/>
            <person name="Chaluvadi S.R."/>
            <person name="Johnson M."/>
            <person name="Gangashetty P."/>
            <person name="Hamidou F."/>
            <person name="Sanogo M.D."/>
            <person name="Zwaenepoel A."/>
            <person name="Wallace J."/>
            <person name="Van De Peer Y."/>
            <person name="Van Deynze A."/>
        </authorList>
    </citation>
    <scope>NUCLEOTIDE SEQUENCE</scope>
    <source>
        <tissue evidence="9">Leaves</tissue>
    </source>
</reference>
<keyword evidence="6 8" id="KW-0472">Membrane</keyword>
<evidence type="ECO:0000256" key="3">
    <source>
        <dbReference type="ARBA" id="ARBA00022448"/>
    </source>
</evidence>
<evidence type="ECO:0000256" key="6">
    <source>
        <dbReference type="ARBA" id="ARBA00023136"/>
    </source>
</evidence>
<evidence type="ECO:0000256" key="4">
    <source>
        <dbReference type="ARBA" id="ARBA00022692"/>
    </source>
</evidence>
<comment type="subcellular location">
    <subcellularLocation>
        <location evidence="1">Membrane</location>
    </subcellularLocation>
</comment>
<feature type="region of interest" description="Disordered" evidence="7">
    <location>
        <begin position="212"/>
        <end position="307"/>
    </location>
</feature>
<comment type="caution">
    <text evidence="9">The sequence shown here is derived from an EMBL/GenBank/DDBJ whole genome shotgun (WGS) entry which is preliminary data.</text>
</comment>
<accession>A0A835F8F1</accession>
<evidence type="ECO:0000256" key="8">
    <source>
        <dbReference type="SAM" id="Phobius"/>
    </source>
</evidence>
<dbReference type="EMBL" id="JACEFO010001605">
    <property type="protein sequence ID" value="KAF8731887.1"/>
    <property type="molecule type" value="Genomic_DNA"/>
</dbReference>
<dbReference type="PANTHER" id="PTHR23500:SF537">
    <property type="entry name" value="MAJOR FACILITATOR SUPERFAMILY (MFS) PROFILE DOMAIN-CONTAINING PROTEIN"/>
    <property type="match status" value="1"/>
</dbReference>
<evidence type="ECO:0000313" key="10">
    <source>
        <dbReference type="Proteomes" id="UP000636709"/>
    </source>
</evidence>
<dbReference type="Gene3D" id="1.20.1250.20">
    <property type="entry name" value="MFS general substrate transporter like domains"/>
    <property type="match status" value="1"/>
</dbReference>
<dbReference type="InterPro" id="IPR036259">
    <property type="entry name" value="MFS_trans_sf"/>
</dbReference>
<evidence type="ECO:0000256" key="5">
    <source>
        <dbReference type="ARBA" id="ARBA00022989"/>
    </source>
</evidence>
<feature type="transmembrane region" description="Helical" evidence="8">
    <location>
        <begin position="20"/>
        <end position="36"/>
    </location>
</feature>
<gene>
    <name evidence="9" type="ORF">HU200_015831</name>
</gene>
<feature type="transmembrane region" description="Helical" evidence="8">
    <location>
        <begin position="166"/>
        <end position="189"/>
    </location>
</feature>
<dbReference type="Pfam" id="PF00083">
    <property type="entry name" value="Sugar_tr"/>
    <property type="match status" value="1"/>
</dbReference>
<dbReference type="PANTHER" id="PTHR23500">
    <property type="entry name" value="SOLUTE CARRIER FAMILY 2, FACILITATED GLUCOSE TRANSPORTER"/>
    <property type="match status" value="1"/>
</dbReference>
<feature type="transmembrane region" description="Helical" evidence="8">
    <location>
        <begin position="137"/>
        <end position="160"/>
    </location>
</feature>
<proteinExistence type="inferred from homology"/>
<dbReference type="Proteomes" id="UP000636709">
    <property type="component" value="Unassembled WGS sequence"/>
</dbReference>
<dbReference type="GO" id="GO:0015144">
    <property type="term" value="F:carbohydrate transmembrane transporter activity"/>
    <property type="evidence" value="ECO:0007669"/>
    <property type="project" value="InterPro"/>
</dbReference>
<evidence type="ECO:0000256" key="2">
    <source>
        <dbReference type="ARBA" id="ARBA00010992"/>
    </source>
</evidence>